<reference evidence="3 4" key="1">
    <citation type="submission" date="2017-07" db="EMBL/GenBank/DDBJ databases">
        <title>Genomes of Fischerella (Mastigocladus) sp. strains.</title>
        <authorList>
            <person name="Miller S.R."/>
        </authorList>
    </citation>
    <scope>NUCLEOTIDE SEQUENCE [LARGE SCALE GENOMIC DNA]</scope>
    <source>
        <strain evidence="3 4">CCMEE 5268</strain>
    </source>
</reference>
<name>A0A2N6KC16_9CYAN</name>
<comment type="caution">
    <text evidence="3">The sequence shown here is derived from an EMBL/GenBank/DDBJ whole genome shotgun (WGS) entry which is preliminary data.</text>
</comment>
<dbReference type="InterPro" id="IPR040492">
    <property type="entry name" value="GlfT2_N"/>
</dbReference>
<dbReference type="AlphaFoldDB" id="A0A2N6KC16"/>
<accession>A0A2N6KC16</accession>
<dbReference type="Pfam" id="PF00535">
    <property type="entry name" value="Glycos_transf_2"/>
    <property type="match status" value="1"/>
</dbReference>
<evidence type="ECO:0000259" key="2">
    <source>
        <dbReference type="Pfam" id="PF17994"/>
    </source>
</evidence>
<evidence type="ECO:0000313" key="3">
    <source>
        <dbReference type="EMBL" id="PLZ96122.1"/>
    </source>
</evidence>
<keyword evidence="3" id="KW-0808">Transferase</keyword>
<dbReference type="InterPro" id="IPR001173">
    <property type="entry name" value="Glyco_trans_2-like"/>
</dbReference>
<dbReference type="InterPro" id="IPR029044">
    <property type="entry name" value="Nucleotide-diphossugar_trans"/>
</dbReference>
<evidence type="ECO:0000259" key="1">
    <source>
        <dbReference type="Pfam" id="PF00535"/>
    </source>
</evidence>
<sequence length="613" mass="70904">MTVVNRIKFPSTSETSSLYIKCSGGAYLNSCTEHQEIVFTQNSVLSLNTYFNSFFEKFYAKYTQISSLYYLLTLEGNFQIDLYREYPHQETRELINTESFEKCQLSKPVKISLPDSWRSEDSGRVYLEITCLGEHGLFTGGVIATDQPKSKEVSLGIVICTFKKETYVKNTVNTILKDSLLQSKNFKVFVVDNGITLKKDEFDSRKVQLIPNRNLGGAGGFTRGLIQALHENYTHFLLMDDDVELDSESIYRLFPLYEYATQDFAISGAMLDLYKKCIVHEAGGLSGVNLGTNKSSVASPFGHISLKHNINLEKNSINLFLSEESPDYGAFWFFGFPKQIVEKIGLPMPYFIRGDDMEFGLRIKKILGNSIIAFPGIAIWHEPFYTKNHTWVTYYLIRNQLVTHSLHGSLQYLEAVNFITKILLHKLFIFDYNSAEMVIKGFEDYIKGPKIIKNSEPENLHKNIVELSKKHKNQTIEYGDNQVYKQPKKQKNNINFYQQLFRLLTLNGHLYPNSLISNQDALLWIGSDYTDRWDKAFAKQRVIIVREGNNSIEKNELSHASGIRVFMRWLQTIIKSYLKWHFIQAEWRSSFQDLTSIEFWQEYLKLNETKLHS</sequence>
<evidence type="ECO:0000313" key="4">
    <source>
        <dbReference type="Proteomes" id="UP000235025"/>
    </source>
</evidence>
<dbReference type="Pfam" id="PF17994">
    <property type="entry name" value="Glft2_N"/>
    <property type="match status" value="1"/>
</dbReference>
<protein>
    <submittedName>
        <fullName evidence="3">Glycosyl transferase family 2</fullName>
    </submittedName>
</protein>
<organism evidence="3 4">
    <name type="scientific">Fischerella thermalis CCMEE 5268</name>
    <dbReference type="NCBI Taxonomy" id="2019662"/>
    <lineage>
        <taxon>Bacteria</taxon>
        <taxon>Bacillati</taxon>
        <taxon>Cyanobacteriota</taxon>
        <taxon>Cyanophyceae</taxon>
        <taxon>Nostocales</taxon>
        <taxon>Hapalosiphonaceae</taxon>
        <taxon>Fischerella</taxon>
    </lineage>
</organism>
<feature type="domain" description="Galactofuranosyltransferase GlfT2 N-terminal" evidence="2">
    <location>
        <begin position="6"/>
        <end position="132"/>
    </location>
</feature>
<dbReference type="Gene3D" id="3.90.550.60">
    <property type="match status" value="1"/>
</dbReference>
<dbReference type="SUPFAM" id="SSF53448">
    <property type="entry name" value="Nucleotide-diphospho-sugar transferases"/>
    <property type="match status" value="1"/>
</dbReference>
<dbReference type="RefSeq" id="WP_102174432.1">
    <property type="nucleotide sequence ID" value="NZ_NMQA01000261.1"/>
</dbReference>
<proteinExistence type="predicted"/>
<feature type="domain" description="Glycosyltransferase 2-like" evidence="1">
    <location>
        <begin position="157"/>
        <end position="266"/>
    </location>
</feature>
<dbReference type="GO" id="GO:0016740">
    <property type="term" value="F:transferase activity"/>
    <property type="evidence" value="ECO:0007669"/>
    <property type="project" value="UniProtKB-KW"/>
</dbReference>
<gene>
    <name evidence="3" type="ORF">CEN50_19675</name>
</gene>
<dbReference type="EMBL" id="NMQA01000261">
    <property type="protein sequence ID" value="PLZ96122.1"/>
    <property type="molecule type" value="Genomic_DNA"/>
</dbReference>
<dbReference type="Proteomes" id="UP000235025">
    <property type="component" value="Unassembled WGS sequence"/>
</dbReference>